<dbReference type="Pfam" id="PF09588">
    <property type="entry name" value="YqaJ"/>
    <property type="match status" value="1"/>
</dbReference>
<dbReference type="Gene3D" id="3.90.320.10">
    <property type="match status" value="1"/>
</dbReference>
<dbReference type="CDD" id="cd22343">
    <property type="entry name" value="PDDEXK_lambda_exonuclease-like"/>
    <property type="match status" value="1"/>
</dbReference>
<dbReference type="EMBL" id="CALNXK010000026">
    <property type="protein sequence ID" value="CAH3113534.1"/>
    <property type="molecule type" value="Genomic_DNA"/>
</dbReference>
<gene>
    <name evidence="3" type="ORF">PLOB_00022170</name>
</gene>
<name>A0ABN8NMF3_9CNID</name>
<keyword evidence="1" id="KW-0479">Metal-binding</keyword>
<protein>
    <recommendedName>
        <fullName evidence="2">SWIM-type domain-containing protein</fullName>
    </recommendedName>
</protein>
<accession>A0ABN8NMF3</accession>
<evidence type="ECO:0000313" key="3">
    <source>
        <dbReference type="EMBL" id="CAH3113534.1"/>
    </source>
</evidence>
<feature type="domain" description="SWIM-type" evidence="2">
    <location>
        <begin position="83"/>
        <end position="120"/>
    </location>
</feature>
<dbReference type="InterPro" id="IPR051703">
    <property type="entry name" value="NF-kappa-B_Signaling_Reg"/>
</dbReference>
<comment type="caution">
    <text evidence="3">The sequence shown here is derived from an EMBL/GenBank/DDBJ whole genome shotgun (WGS) entry which is preliminary data.</text>
</comment>
<reference evidence="3 4" key="1">
    <citation type="submission" date="2022-05" db="EMBL/GenBank/DDBJ databases">
        <authorList>
            <consortium name="Genoscope - CEA"/>
            <person name="William W."/>
        </authorList>
    </citation>
    <scope>NUCLEOTIDE SEQUENCE [LARGE SCALE GENOMIC DNA]</scope>
</reference>
<dbReference type="SUPFAM" id="SSF52980">
    <property type="entry name" value="Restriction endonuclease-like"/>
    <property type="match status" value="1"/>
</dbReference>
<keyword evidence="1" id="KW-0862">Zinc</keyword>
<evidence type="ECO:0000259" key="2">
    <source>
        <dbReference type="PROSITE" id="PS50966"/>
    </source>
</evidence>
<evidence type="ECO:0000256" key="1">
    <source>
        <dbReference type="PROSITE-ProRule" id="PRU00325"/>
    </source>
</evidence>
<evidence type="ECO:0000313" key="4">
    <source>
        <dbReference type="Proteomes" id="UP001159405"/>
    </source>
</evidence>
<dbReference type="PANTHER" id="PTHR46609">
    <property type="entry name" value="EXONUCLEASE, PHAGE-TYPE/RECB, C-TERMINAL DOMAIN-CONTAINING PROTEIN"/>
    <property type="match status" value="1"/>
</dbReference>
<dbReference type="InterPro" id="IPR019080">
    <property type="entry name" value="YqaJ_viral_recombinase"/>
</dbReference>
<proteinExistence type="predicted"/>
<dbReference type="InterPro" id="IPR007527">
    <property type="entry name" value="Znf_SWIM"/>
</dbReference>
<keyword evidence="4" id="KW-1185">Reference proteome</keyword>
<dbReference type="PROSITE" id="PS50966">
    <property type="entry name" value="ZF_SWIM"/>
    <property type="match status" value="1"/>
</dbReference>
<dbReference type="InterPro" id="IPR011335">
    <property type="entry name" value="Restrct_endonuc-II-like"/>
</dbReference>
<keyword evidence="1" id="KW-0863">Zinc-finger</keyword>
<dbReference type="PANTHER" id="PTHR46609:SF7">
    <property type="match status" value="1"/>
</dbReference>
<sequence length="507" mass="57732">MAEGLLSAAWSKSLKGIPYFDSSFIEKWLEKDGKVPKKVITRGYSNFCEGYIFDVEVKTQDTEVLVRAKSYKSQRKNEEPWRLQVLISRDAEVKITSTSCNCEAGAGLCNHAIGLVYLLEHYRKLGLRSVPPVMSKTSLPQTWHVPQRTAGINPREVQEVLVQQVKPPSSDAPSRKKVRRIDGVRSTLYNPIPEQFGEPKIIDSMKDIFKVYKDMQINSIVPETNRYDFVDSNLGKVACGSVISYQQRQNTTNDPKIHMNIDGPENPPAFDAPSLENHYLFVPKLAEINFIEGLSVSLEQSCLYEEETREQSDTQKWHDLRAQRLSSSKFKDVCIRRADFESLAVRQLKKTVQTSAMKHGINTEEEAASAYADSGDCNVFPAGIVINPSCPHLAASPDRRVYDPSENSPWGLLEIKCPIKDSISQLPYLKCVNGIYKLKKTHSYYYQIMGQMLLTGCEWVDFYVYCKSDFHLERVRFDAEFCATMKMKLDTFYFEYLLPELLKKAGA</sequence>
<dbReference type="InterPro" id="IPR011604">
    <property type="entry name" value="PDDEXK-like_dom_sf"/>
</dbReference>
<organism evidence="3 4">
    <name type="scientific">Porites lobata</name>
    <dbReference type="NCBI Taxonomy" id="104759"/>
    <lineage>
        <taxon>Eukaryota</taxon>
        <taxon>Metazoa</taxon>
        <taxon>Cnidaria</taxon>
        <taxon>Anthozoa</taxon>
        <taxon>Hexacorallia</taxon>
        <taxon>Scleractinia</taxon>
        <taxon>Fungiina</taxon>
        <taxon>Poritidae</taxon>
        <taxon>Porites</taxon>
    </lineage>
</organism>
<dbReference type="Proteomes" id="UP001159405">
    <property type="component" value="Unassembled WGS sequence"/>
</dbReference>